<gene>
    <name evidence="1" type="ORF">dnm_033270</name>
</gene>
<dbReference type="Proteomes" id="UP000663722">
    <property type="component" value="Chromosome"/>
</dbReference>
<proteinExistence type="predicted"/>
<accession>A0A975GN23</accession>
<name>A0A975GN23_9BACT</name>
<organism evidence="1 2">
    <name type="scientific">Desulfonema magnum</name>
    <dbReference type="NCBI Taxonomy" id="45655"/>
    <lineage>
        <taxon>Bacteria</taxon>
        <taxon>Pseudomonadati</taxon>
        <taxon>Thermodesulfobacteriota</taxon>
        <taxon>Desulfobacteria</taxon>
        <taxon>Desulfobacterales</taxon>
        <taxon>Desulfococcaceae</taxon>
        <taxon>Desulfonema</taxon>
    </lineage>
</organism>
<dbReference type="EMBL" id="CP061800">
    <property type="protein sequence ID" value="QTA87297.1"/>
    <property type="molecule type" value="Genomic_DNA"/>
</dbReference>
<dbReference type="AlphaFoldDB" id="A0A975GN23"/>
<protein>
    <submittedName>
        <fullName evidence="1">Uncharacterized protein</fullName>
    </submittedName>
</protein>
<evidence type="ECO:0000313" key="2">
    <source>
        <dbReference type="Proteomes" id="UP000663722"/>
    </source>
</evidence>
<reference evidence="1" key="1">
    <citation type="journal article" date="2021" name="Microb. Physiol.">
        <title>Proteogenomic Insights into the Physiology of Marine, Sulfate-Reducing, Filamentous Desulfonema limicola and Desulfonema magnum.</title>
        <authorList>
            <person name="Schnaars V."/>
            <person name="Wohlbrand L."/>
            <person name="Scheve S."/>
            <person name="Hinrichs C."/>
            <person name="Reinhardt R."/>
            <person name="Rabus R."/>
        </authorList>
    </citation>
    <scope>NUCLEOTIDE SEQUENCE</scope>
    <source>
        <strain evidence="1">4be13</strain>
    </source>
</reference>
<sequence>MEKSGFMKKLREDSDSLLGTAAHRWGIGSVPEGRIRIARQFIAGGRSRQN</sequence>
<keyword evidence="2" id="KW-1185">Reference proteome</keyword>
<evidence type="ECO:0000313" key="1">
    <source>
        <dbReference type="EMBL" id="QTA87297.1"/>
    </source>
</evidence>
<dbReference type="KEGG" id="dmm:dnm_033270"/>